<keyword evidence="1" id="KW-0472">Membrane</keyword>
<keyword evidence="3" id="KW-1185">Reference proteome</keyword>
<dbReference type="AlphaFoldDB" id="A0A0W4ZQF9"/>
<protein>
    <submittedName>
        <fullName evidence="2">Uncharacterized protein</fullName>
    </submittedName>
</protein>
<evidence type="ECO:0000313" key="3">
    <source>
        <dbReference type="Proteomes" id="UP000054454"/>
    </source>
</evidence>
<organism evidence="2 3">
    <name type="scientific">Pneumocystis carinii (strain B80)</name>
    <name type="common">Rat pneumocystis pneumonia agent</name>
    <name type="synonym">Pneumocystis carinii f. sp. carinii</name>
    <dbReference type="NCBI Taxonomy" id="1408658"/>
    <lineage>
        <taxon>Eukaryota</taxon>
        <taxon>Fungi</taxon>
        <taxon>Dikarya</taxon>
        <taxon>Ascomycota</taxon>
        <taxon>Taphrinomycotina</taxon>
        <taxon>Pneumocystomycetes</taxon>
        <taxon>Pneumocystaceae</taxon>
        <taxon>Pneumocystis</taxon>
    </lineage>
</organism>
<comment type="caution">
    <text evidence="2">The sequence shown here is derived from an EMBL/GenBank/DDBJ whole genome shotgun (WGS) entry which is preliminary data.</text>
</comment>
<name>A0A0W4ZQF9_PNEC8</name>
<dbReference type="EMBL" id="LFVZ01000002">
    <property type="protein sequence ID" value="KTW30611.1"/>
    <property type="molecule type" value="Genomic_DNA"/>
</dbReference>
<accession>A0A0W4ZQF9</accession>
<evidence type="ECO:0000313" key="2">
    <source>
        <dbReference type="EMBL" id="KTW30611.1"/>
    </source>
</evidence>
<gene>
    <name evidence="2" type="ORF">T552_00327</name>
</gene>
<dbReference type="OrthoDB" id="2100988at2759"/>
<evidence type="ECO:0000256" key="1">
    <source>
        <dbReference type="SAM" id="Phobius"/>
    </source>
</evidence>
<dbReference type="Proteomes" id="UP000054454">
    <property type="component" value="Unassembled WGS sequence"/>
</dbReference>
<dbReference type="VEuPathDB" id="FungiDB:T552_00327"/>
<dbReference type="RefSeq" id="XP_018227207.1">
    <property type="nucleotide sequence ID" value="XM_018368942.1"/>
</dbReference>
<feature type="transmembrane region" description="Helical" evidence="1">
    <location>
        <begin position="20"/>
        <end position="40"/>
    </location>
</feature>
<keyword evidence="1" id="KW-1133">Transmembrane helix</keyword>
<dbReference type="GeneID" id="28935144"/>
<keyword evidence="1" id="KW-0812">Transmembrane</keyword>
<reference evidence="3" key="1">
    <citation type="journal article" date="2016" name="Nat. Commun.">
        <title>Genome analysis of three Pneumocystis species reveals adaptation mechanisms to life exclusively in mammalian hosts.</title>
        <authorList>
            <person name="Ma L."/>
            <person name="Chen Z."/>
            <person name="Huang D.W."/>
            <person name="Kutty G."/>
            <person name="Ishihara M."/>
            <person name="Wang H."/>
            <person name="Abouelleil A."/>
            <person name="Bishop L."/>
            <person name="Davey E."/>
            <person name="Deng R."/>
            <person name="Deng X."/>
            <person name="Fan L."/>
            <person name="Fantoni G."/>
            <person name="Fitzgerald M."/>
            <person name="Gogineni E."/>
            <person name="Goldberg J.M."/>
            <person name="Handley G."/>
            <person name="Hu X."/>
            <person name="Huber C."/>
            <person name="Jiao X."/>
            <person name="Jones K."/>
            <person name="Levin J.Z."/>
            <person name="Liu Y."/>
            <person name="Macdonald P."/>
            <person name="Melnikov A."/>
            <person name="Raley C."/>
            <person name="Sassi M."/>
            <person name="Sherman B.T."/>
            <person name="Song X."/>
            <person name="Sykes S."/>
            <person name="Tran B."/>
            <person name="Walsh L."/>
            <person name="Xia Y."/>
            <person name="Yang J."/>
            <person name="Young S."/>
            <person name="Zeng Q."/>
            <person name="Zheng X."/>
            <person name="Stephens R."/>
            <person name="Nusbaum C."/>
            <person name="Birren B.W."/>
            <person name="Azadi P."/>
            <person name="Lempicki R.A."/>
            <person name="Cuomo C.A."/>
            <person name="Kovacs J.A."/>
        </authorList>
    </citation>
    <scope>NUCLEOTIDE SEQUENCE [LARGE SCALE GENOMIC DNA]</scope>
    <source>
        <strain evidence="3">B80</strain>
    </source>
</reference>
<sequence length="64" mass="7442">MFGRPLEDGGVNLRNGPLYYLKSNTAICIAGMSLIIFWVWKTSAEKEWRYHKPTRWIPSSLVNK</sequence>
<proteinExistence type="predicted"/>